<dbReference type="Pfam" id="PF00067">
    <property type="entry name" value="p450"/>
    <property type="match status" value="1"/>
</dbReference>
<keyword evidence="7" id="KW-0560">Oxidoreductase</keyword>
<evidence type="ECO:0000256" key="4">
    <source>
        <dbReference type="ARBA" id="ARBA00022723"/>
    </source>
</evidence>
<comment type="similarity">
    <text evidence="2 7">Belongs to the cytochrome P450 family.</text>
</comment>
<name>A0AAW0QLT8_9PEZI</name>
<accession>A0AAW0QLT8</accession>
<dbReference type="InterPro" id="IPR050121">
    <property type="entry name" value="Cytochrome_P450_monoxygenase"/>
</dbReference>
<dbReference type="PROSITE" id="PS00086">
    <property type="entry name" value="CYTOCHROME_P450"/>
    <property type="match status" value="1"/>
</dbReference>
<keyword evidence="10" id="KW-1185">Reference proteome</keyword>
<dbReference type="PANTHER" id="PTHR24305">
    <property type="entry name" value="CYTOCHROME P450"/>
    <property type="match status" value="1"/>
</dbReference>
<dbReference type="GO" id="GO:0005506">
    <property type="term" value="F:iron ion binding"/>
    <property type="evidence" value="ECO:0007669"/>
    <property type="project" value="InterPro"/>
</dbReference>
<gene>
    <name evidence="9" type="ORF">PG999_009853</name>
</gene>
<evidence type="ECO:0000256" key="6">
    <source>
        <dbReference type="PIRSR" id="PIRSR602401-1"/>
    </source>
</evidence>
<evidence type="ECO:0000313" key="10">
    <source>
        <dbReference type="Proteomes" id="UP001392437"/>
    </source>
</evidence>
<comment type="caution">
    <text evidence="9">The sequence shown here is derived from an EMBL/GenBank/DDBJ whole genome shotgun (WGS) entry which is preliminary data.</text>
</comment>
<feature type="transmembrane region" description="Helical" evidence="8">
    <location>
        <begin position="18"/>
        <end position="40"/>
    </location>
</feature>
<evidence type="ECO:0000256" key="5">
    <source>
        <dbReference type="ARBA" id="ARBA00023004"/>
    </source>
</evidence>
<evidence type="ECO:0000256" key="3">
    <source>
        <dbReference type="ARBA" id="ARBA00022617"/>
    </source>
</evidence>
<keyword evidence="8" id="KW-0472">Membrane</keyword>
<keyword evidence="4 6" id="KW-0479">Metal-binding</keyword>
<comment type="cofactor">
    <cofactor evidence="1 6">
        <name>heme</name>
        <dbReference type="ChEBI" id="CHEBI:30413"/>
    </cofactor>
</comment>
<keyword evidence="7" id="KW-0503">Monooxygenase</keyword>
<dbReference type="InterPro" id="IPR002401">
    <property type="entry name" value="Cyt_P450_E_grp-I"/>
</dbReference>
<dbReference type="GO" id="GO:0004497">
    <property type="term" value="F:monooxygenase activity"/>
    <property type="evidence" value="ECO:0007669"/>
    <property type="project" value="UniProtKB-KW"/>
</dbReference>
<organism evidence="9 10">
    <name type="scientific">Apiospora kogelbergensis</name>
    <dbReference type="NCBI Taxonomy" id="1337665"/>
    <lineage>
        <taxon>Eukaryota</taxon>
        <taxon>Fungi</taxon>
        <taxon>Dikarya</taxon>
        <taxon>Ascomycota</taxon>
        <taxon>Pezizomycotina</taxon>
        <taxon>Sordariomycetes</taxon>
        <taxon>Xylariomycetidae</taxon>
        <taxon>Amphisphaeriales</taxon>
        <taxon>Apiosporaceae</taxon>
        <taxon>Apiospora</taxon>
    </lineage>
</organism>
<dbReference type="InterPro" id="IPR017972">
    <property type="entry name" value="Cyt_P450_CS"/>
</dbReference>
<dbReference type="SUPFAM" id="SSF48264">
    <property type="entry name" value="Cytochrome P450"/>
    <property type="match status" value="1"/>
</dbReference>
<dbReference type="PRINTS" id="PR00463">
    <property type="entry name" value="EP450I"/>
</dbReference>
<dbReference type="PRINTS" id="PR00385">
    <property type="entry name" value="P450"/>
</dbReference>
<dbReference type="PANTHER" id="PTHR24305:SF210">
    <property type="entry name" value="CYTOCHROME P450 MONOOXYGENASE ASQL-RELATED"/>
    <property type="match status" value="1"/>
</dbReference>
<dbReference type="Gene3D" id="1.10.630.10">
    <property type="entry name" value="Cytochrome P450"/>
    <property type="match status" value="1"/>
</dbReference>
<feature type="binding site" description="axial binding residue" evidence="6">
    <location>
        <position position="458"/>
    </location>
    <ligand>
        <name>heme</name>
        <dbReference type="ChEBI" id="CHEBI:30413"/>
    </ligand>
    <ligandPart>
        <name>Fe</name>
        <dbReference type="ChEBI" id="CHEBI:18248"/>
    </ligandPart>
</feature>
<keyword evidence="8" id="KW-0812">Transmembrane</keyword>
<dbReference type="EMBL" id="JAQQWP010000008">
    <property type="protein sequence ID" value="KAK8106494.1"/>
    <property type="molecule type" value="Genomic_DNA"/>
</dbReference>
<dbReference type="GO" id="GO:0016705">
    <property type="term" value="F:oxidoreductase activity, acting on paired donors, with incorporation or reduction of molecular oxygen"/>
    <property type="evidence" value="ECO:0007669"/>
    <property type="project" value="InterPro"/>
</dbReference>
<evidence type="ECO:0000256" key="7">
    <source>
        <dbReference type="RuleBase" id="RU000461"/>
    </source>
</evidence>
<protein>
    <submittedName>
        <fullName evidence="9">Benzoate 4-monooxygenase cytochrome P450</fullName>
    </submittedName>
</protein>
<evidence type="ECO:0000256" key="2">
    <source>
        <dbReference type="ARBA" id="ARBA00010617"/>
    </source>
</evidence>
<dbReference type="Proteomes" id="UP001392437">
    <property type="component" value="Unassembled WGS sequence"/>
</dbReference>
<evidence type="ECO:0000256" key="1">
    <source>
        <dbReference type="ARBA" id="ARBA00001971"/>
    </source>
</evidence>
<dbReference type="InterPro" id="IPR036396">
    <property type="entry name" value="Cyt_P450_sf"/>
</dbReference>
<evidence type="ECO:0000256" key="8">
    <source>
        <dbReference type="SAM" id="Phobius"/>
    </source>
</evidence>
<keyword evidence="8" id="KW-1133">Transmembrane helix</keyword>
<dbReference type="InterPro" id="IPR001128">
    <property type="entry name" value="Cyt_P450"/>
</dbReference>
<dbReference type="AlphaFoldDB" id="A0AAW0QLT8"/>
<evidence type="ECO:0000313" key="9">
    <source>
        <dbReference type="EMBL" id="KAK8106494.1"/>
    </source>
</evidence>
<keyword evidence="3 6" id="KW-0349">Heme</keyword>
<reference evidence="9 10" key="1">
    <citation type="submission" date="2023-01" db="EMBL/GenBank/DDBJ databases">
        <title>Analysis of 21 Apiospora genomes using comparative genomics revels a genus with tremendous synthesis potential of carbohydrate active enzymes and secondary metabolites.</title>
        <authorList>
            <person name="Sorensen T."/>
        </authorList>
    </citation>
    <scope>NUCLEOTIDE SEQUENCE [LARGE SCALE GENOMIC DNA]</scope>
    <source>
        <strain evidence="9 10">CBS 117206</strain>
    </source>
</reference>
<dbReference type="GO" id="GO:0020037">
    <property type="term" value="F:heme binding"/>
    <property type="evidence" value="ECO:0007669"/>
    <property type="project" value="InterPro"/>
</dbReference>
<proteinExistence type="inferred from homology"/>
<keyword evidence="5 6" id="KW-0408">Iron</keyword>
<sequence>MSFDSISKPFTSIEFTQWLALAALALLAHTLINCIYNAYFHPLSKYPGPKLSSVSDVWEIYHLSLTGKWPFAIESAVEKYGDIVRTGPNSLVFLEPQAFSDIHGPKRDLDRTFTKTPFVDGLGDEDDGLLWERDPAKHRRIAKTISPAFSANSLRAKDPTMHKHIDFMMTQLQEFGDSKDGTDLSVWLNWLCMDVAADISCGWEMNQLKNMINHPFLDSMEAVNFFVVLLVATKTYPLLAPFMALFTPWRVVRSIPRLLRELRKQVQRRISRRNSLEHSDYFEQLLPTNESILKQDHRRIRHMLTITGQLIIGGYDPTSFALNMMFHFLLRSPQALGHLKHEMHENFSSYEDIDTEKVRGLVWLNACLSETLRLGSAATHHSLPRLSPGAVVSGTYIPKGVLCRTSMFTYSRSSRFFYEPKAFRPERWLPEDHPWYNSMFSTDDHSAYFPFNIGPRRCPGREVARTMLRLVVVKLFWLFEVEQLSGQLDFDKDFCVYGMWQKPKLRVRLTKKGF</sequence>